<gene>
    <name evidence="1" type="ORF">RF819_00475</name>
</gene>
<sequence>MNARSFFTLILAVAGVGFSTLGLAQMDHGSMKGGAMAGGSMQGSAATMAAQHGADTSMAEGTVKRVDKTKGTVTLAHGSVNGMPPMTMAYKVKDITWLDKMQVGQKIRFATDPADGGMAVLRFEALK</sequence>
<dbReference type="InterPro" id="IPR042230">
    <property type="entry name" value="CusF_sf"/>
</dbReference>
<dbReference type="Proteomes" id="UP000190750">
    <property type="component" value="Unassembled WGS sequence"/>
</dbReference>
<reference evidence="1 2" key="1">
    <citation type="submission" date="2017-01" db="EMBL/GenBank/DDBJ databases">
        <title>Genome sequencing of Rhodoferax fermentans JCM 7819.</title>
        <authorList>
            <person name="Kim Y.J."/>
            <person name="Farh M.E.-A."/>
            <person name="Yang D.-C."/>
        </authorList>
    </citation>
    <scope>NUCLEOTIDE SEQUENCE [LARGE SCALE GENOMIC DNA]</scope>
    <source>
        <strain evidence="1 2">JCM 7819</strain>
    </source>
</reference>
<dbReference type="RefSeq" id="WP_078363159.1">
    <property type="nucleotide sequence ID" value="NZ_MTJN01000002.1"/>
</dbReference>
<protein>
    <recommendedName>
        <fullName evidence="3">RND transporter</fullName>
    </recommendedName>
</protein>
<dbReference type="AlphaFoldDB" id="A0A1T1AMR0"/>
<dbReference type="STRING" id="28066.RF819_00475"/>
<organism evidence="1 2">
    <name type="scientific">Rhodoferax fermentans</name>
    <dbReference type="NCBI Taxonomy" id="28066"/>
    <lineage>
        <taxon>Bacteria</taxon>
        <taxon>Pseudomonadati</taxon>
        <taxon>Pseudomonadota</taxon>
        <taxon>Betaproteobacteria</taxon>
        <taxon>Burkholderiales</taxon>
        <taxon>Comamonadaceae</taxon>
        <taxon>Rhodoferax</taxon>
    </lineage>
</organism>
<evidence type="ECO:0008006" key="3">
    <source>
        <dbReference type="Google" id="ProtNLM"/>
    </source>
</evidence>
<dbReference type="Gene3D" id="2.40.50.320">
    <property type="entry name" value="Copper binding periplasmic protein CusF"/>
    <property type="match status" value="1"/>
</dbReference>
<keyword evidence="2" id="KW-1185">Reference proteome</keyword>
<evidence type="ECO:0000313" key="2">
    <source>
        <dbReference type="Proteomes" id="UP000190750"/>
    </source>
</evidence>
<dbReference type="InterPro" id="IPR021647">
    <property type="entry name" value="CusF_Ec"/>
</dbReference>
<proteinExistence type="predicted"/>
<name>A0A1T1AMR0_RHOFE</name>
<comment type="caution">
    <text evidence="1">The sequence shown here is derived from an EMBL/GenBank/DDBJ whole genome shotgun (WGS) entry which is preliminary data.</text>
</comment>
<evidence type="ECO:0000313" key="1">
    <source>
        <dbReference type="EMBL" id="OOV05380.1"/>
    </source>
</evidence>
<dbReference type="Pfam" id="PF11604">
    <property type="entry name" value="CusF_Ec"/>
    <property type="match status" value="1"/>
</dbReference>
<accession>A0A1T1AMR0</accession>
<dbReference type="EMBL" id="MTJN01000002">
    <property type="protein sequence ID" value="OOV05380.1"/>
    <property type="molecule type" value="Genomic_DNA"/>
</dbReference>